<keyword evidence="3" id="KW-0346">Stress response</keyword>
<feature type="domain" description="DUF306" evidence="2">
    <location>
        <begin position="143"/>
        <end position="249"/>
    </location>
</feature>
<evidence type="ECO:0000256" key="1">
    <source>
        <dbReference type="SAM" id="SignalP"/>
    </source>
</evidence>
<comment type="caution">
    <text evidence="3">The sequence shown here is derived from an EMBL/GenBank/DDBJ whole genome shotgun (WGS) entry which is preliminary data.</text>
</comment>
<proteinExistence type="predicted"/>
<evidence type="ECO:0000313" key="3">
    <source>
        <dbReference type="EMBL" id="PFG16917.1"/>
    </source>
</evidence>
<dbReference type="Pfam" id="PF03724">
    <property type="entry name" value="META"/>
    <property type="match status" value="2"/>
</dbReference>
<dbReference type="PANTHER" id="PTHR35535:SF1">
    <property type="entry name" value="HEAT SHOCK PROTEIN HSLJ"/>
    <property type="match status" value="1"/>
</dbReference>
<dbReference type="InterPro" id="IPR005184">
    <property type="entry name" value="DUF306_Meta_HslJ"/>
</dbReference>
<sequence>MSRAWSLLVLAALLSACAPPIAAQPSPKLADTSWVVTELSGKPTLPAAVPTIQFSADQVSGFSSCNRFSGSYRQSGSTLSFSQLAMTAMACMDAGVMEQESAFSAALAKVASVRSAGSGLELVDSSGAVLAKLQSPSPAAPDRPLEKTTWQLDSITVGQTASSVVAGSTVTLTFADGHLTGKACNSFRASAEISGSSLKIGPVMSTKMACREPGVSEQESRLFQLLPTMTGFAVKSDRLTLTAADGSALEFVAK</sequence>
<dbReference type="Gene3D" id="2.40.128.270">
    <property type="match status" value="2"/>
</dbReference>
<dbReference type="Proteomes" id="UP000226079">
    <property type="component" value="Unassembled WGS sequence"/>
</dbReference>
<dbReference type="EMBL" id="PDJC01000001">
    <property type="protein sequence ID" value="PFG16917.1"/>
    <property type="molecule type" value="Genomic_DNA"/>
</dbReference>
<dbReference type="PROSITE" id="PS51257">
    <property type="entry name" value="PROKAR_LIPOPROTEIN"/>
    <property type="match status" value="1"/>
</dbReference>
<name>A0A2A9CR37_9ACTN</name>
<keyword evidence="4" id="KW-1185">Reference proteome</keyword>
<reference evidence="3 4" key="1">
    <citation type="submission" date="2017-10" db="EMBL/GenBank/DDBJ databases">
        <title>Sequencing the genomes of 1000 actinobacteria strains.</title>
        <authorList>
            <person name="Klenk H.-P."/>
        </authorList>
    </citation>
    <scope>NUCLEOTIDE SEQUENCE [LARGE SCALE GENOMIC DNA]</scope>
    <source>
        <strain evidence="3 4">DSM 15597</strain>
    </source>
</reference>
<organism evidence="3 4">
    <name type="scientific">Propionicimonas paludicola</name>
    <dbReference type="NCBI Taxonomy" id="185243"/>
    <lineage>
        <taxon>Bacteria</taxon>
        <taxon>Bacillati</taxon>
        <taxon>Actinomycetota</taxon>
        <taxon>Actinomycetes</taxon>
        <taxon>Propionibacteriales</taxon>
        <taxon>Nocardioidaceae</taxon>
        <taxon>Propionicimonas</taxon>
    </lineage>
</organism>
<protein>
    <submittedName>
        <fullName evidence="3">Heat shock protein HslJ</fullName>
    </submittedName>
</protein>
<evidence type="ECO:0000313" key="4">
    <source>
        <dbReference type="Proteomes" id="UP000226079"/>
    </source>
</evidence>
<keyword evidence="1" id="KW-0732">Signal</keyword>
<feature type="domain" description="DUF306" evidence="2">
    <location>
        <begin position="28"/>
        <end position="132"/>
    </location>
</feature>
<gene>
    <name evidence="3" type="ORF">ATK74_1472</name>
</gene>
<feature type="signal peptide" evidence="1">
    <location>
        <begin position="1"/>
        <end position="22"/>
    </location>
</feature>
<accession>A0A2A9CR37</accession>
<dbReference type="RefSeq" id="WP_169923773.1">
    <property type="nucleotide sequence ID" value="NZ_PDJC01000001.1"/>
</dbReference>
<feature type="chain" id="PRO_5039158261" evidence="1">
    <location>
        <begin position="23"/>
        <end position="254"/>
    </location>
</feature>
<dbReference type="InterPro" id="IPR053147">
    <property type="entry name" value="Hsp_HslJ-like"/>
</dbReference>
<dbReference type="InterPro" id="IPR038670">
    <property type="entry name" value="HslJ-like_sf"/>
</dbReference>
<dbReference type="PANTHER" id="PTHR35535">
    <property type="entry name" value="HEAT SHOCK PROTEIN HSLJ"/>
    <property type="match status" value="1"/>
</dbReference>
<dbReference type="AlphaFoldDB" id="A0A2A9CR37"/>
<evidence type="ECO:0000259" key="2">
    <source>
        <dbReference type="Pfam" id="PF03724"/>
    </source>
</evidence>